<reference evidence="5 6" key="1">
    <citation type="submission" date="2018-11" db="EMBL/GenBank/DDBJ databases">
        <authorList>
            <consortium name="Pathogen Informatics"/>
        </authorList>
    </citation>
    <scope>NUCLEOTIDE SEQUENCE [LARGE SCALE GENOMIC DNA]</scope>
</reference>
<sequence length="142" mass="16136">MLHLDFRETLTTNSWSQTGLENTTVSNDEQSQGCGFEDITQQPSAWPTYTWKESTLGSQWSETTSYPGSISAPSTDRFEETCSGYRGHFESGNQLTTASIQQKGCLQLWRFLIAMLDDPNSQHLICWTGRKLEFKLNEPEEV</sequence>
<dbReference type="InterPro" id="IPR036390">
    <property type="entry name" value="WH_DNA-bd_sf"/>
</dbReference>
<keyword evidence="6" id="KW-1185">Reference proteome</keyword>
<dbReference type="InterPro" id="IPR000418">
    <property type="entry name" value="Ets_dom"/>
</dbReference>
<protein>
    <recommendedName>
        <fullName evidence="4">ETS domain-containing protein</fullName>
    </recommendedName>
</protein>
<dbReference type="InterPro" id="IPR046328">
    <property type="entry name" value="ETS_fam"/>
</dbReference>
<dbReference type="GO" id="GO:0000981">
    <property type="term" value="F:DNA-binding transcription factor activity, RNA polymerase II-specific"/>
    <property type="evidence" value="ECO:0007669"/>
    <property type="project" value="TreeGrafter"/>
</dbReference>
<proteinExistence type="inferred from homology"/>
<dbReference type="PANTHER" id="PTHR11849">
    <property type="entry name" value="ETS"/>
    <property type="match status" value="1"/>
</dbReference>
<keyword evidence="3" id="KW-0539">Nucleus</keyword>
<dbReference type="EMBL" id="UYRU01044593">
    <property type="protein sequence ID" value="VDK87140.1"/>
    <property type="molecule type" value="Genomic_DNA"/>
</dbReference>
<evidence type="ECO:0000313" key="6">
    <source>
        <dbReference type="Proteomes" id="UP000281553"/>
    </source>
</evidence>
<name>A0A3P6U783_DIBLA</name>
<keyword evidence="2 3" id="KW-0238">DNA-binding</keyword>
<dbReference type="OrthoDB" id="10067219at2759"/>
<evidence type="ECO:0000256" key="1">
    <source>
        <dbReference type="ARBA" id="ARBA00005562"/>
    </source>
</evidence>
<dbReference type="PANTHER" id="PTHR11849:SF282">
    <property type="entry name" value="ETV5-RELATED PROTEIN ETS96B"/>
    <property type="match status" value="1"/>
</dbReference>
<dbReference type="Pfam" id="PF00178">
    <property type="entry name" value="Ets"/>
    <property type="match status" value="1"/>
</dbReference>
<dbReference type="GO" id="GO:0043565">
    <property type="term" value="F:sequence-specific DNA binding"/>
    <property type="evidence" value="ECO:0007669"/>
    <property type="project" value="InterPro"/>
</dbReference>
<dbReference type="GO" id="GO:0030154">
    <property type="term" value="P:cell differentiation"/>
    <property type="evidence" value="ECO:0007669"/>
    <property type="project" value="TreeGrafter"/>
</dbReference>
<comment type="similarity">
    <text evidence="1 3">Belongs to the ETS family.</text>
</comment>
<dbReference type="Proteomes" id="UP000281553">
    <property type="component" value="Unassembled WGS sequence"/>
</dbReference>
<feature type="domain" description="ETS" evidence="4">
    <location>
        <begin position="106"/>
        <end position="142"/>
    </location>
</feature>
<accession>A0A3P6U783</accession>
<dbReference type="Gene3D" id="1.10.10.10">
    <property type="entry name" value="Winged helix-like DNA-binding domain superfamily/Winged helix DNA-binding domain"/>
    <property type="match status" value="1"/>
</dbReference>
<comment type="subcellular location">
    <subcellularLocation>
        <location evidence="3">Nucleus</location>
    </subcellularLocation>
</comment>
<evidence type="ECO:0000256" key="3">
    <source>
        <dbReference type="RuleBase" id="RU004019"/>
    </source>
</evidence>
<organism evidence="5 6">
    <name type="scientific">Dibothriocephalus latus</name>
    <name type="common">Fish tapeworm</name>
    <name type="synonym">Diphyllobothrium latum</name>
    <dbReference type="NCBI Taxonomy" id="60516"/>
    <lineage>
        <taxon>Eukaryota</taxon>
        <taxon>Metazoa</taxon>
        <taxon>Spiralia</taxon>
        <taxon>Lophotrochozoa</taxon>
        <taxon>Platyhelminthes</taxon>
        <taxon>Cestoda</taxon>
        <taxon>Eucestoda</taxon>
        <taxon>Diphyllobothriidea</taxon>
        <taxon>Diphyllobothriidae</taxon>
        <taxon>Dibothriocephalus</taxon>
    </lineage>
</organism>
<gene>
    <name evidence="5" type="ORF">DILT_LOCUS3971</name>
</gene>
<dbReference type="PROSITE" id="PS50061">
    <property type="entry name" value="ETS_DOMAIN_3"/>
    <property type="match status" value="1"/>
</dbReference>
<evidence type="ECO:0000259" key="4">
    <source>
        <dbReference type="PROSITE" id="PS50061"/>
    </source>
</evidence>
<evidence type="ECO:0000256" key="2">
    <source>
        <dbReference type="ARBA" id="ARBA00023125"/>
    </source>
</evidence>
<dbReference type="InterPro" id="IPR036388">
    <property type="entry name" value="WH-like_DNA-bd_sf"/>
</dbReference>
<evidence type="ECO:0000313" key="5">
    <source>
        <dbReference type="EMBL" id="VDK87140.1"/>
    </source>
</evidence>
<dbReference type="GO" id="GO:0005634">
    <property type="term" value="C:nucleus"/>
    <property type="evidence" value="ECO:0007669"/>
    <property type="project" value="UniProtKB-SubCell"/>
</dbReference>
<dbReference type="AlphaFoldDB" id="A0A3P6U783"/>
<dbReference type="SUPFAM" id="SSF46785">
    <property type="entry name" value="Winged helix' DNA-binding domain"/>
    <property type="match status" value="1"/>
</dbReference>